<reference evidence="1" key="1">
    <citation type="submission" date="2014-09" db="EMBL/GenBank/DDBJ databases">
        <authorList>
            <person name="Magalhaes I.L.F."/>
            <person name="Oliveira U."/>
            <person name="Santos F.R."/>
            <person name="Vidigal T.H.D.A."/>
            <person name="Brescovit A.D."/>
            <person name="Santos A.J."/>
        </authorList>
    </citation>
    <scope>NUCLEOTIDE SEQUENCE</scope>
    <source>
        <tissue evidence="1">Shoot tissue taken approximately 20 cm above the soil surface</tissue>
    </source>
</reference>
<name>A0A0A9HTD5_ARUDO</name>
<dbReference type="EMBL" id="GBRH01161738">
    <property type="protein sequence ID" value="JAE36158.1"/>
    <property type="molecule type" value="Transcribed_RNA"/>
</dbReference>
<proteinExistence type="predicted"/>
<reference evidence="1" key="2">
    <citation type="journal article" date="2015" name="Data Brief">
        <title>Shoot transcriptome of the giant reed, Arundo donax.</title>
        <authorList>
            <person name="Barrero R.A."/>
            <person name="Guerrero F.D."/>
            <person name="Moolhuijzen P."/>
            <person name="Goolsby J.A."/>
            <person name="Tidwell J."/>
            <person name="Bellgard S.E."/>
            <person name="Bellgard M.I."/>
        </authorList>
    </citation>
    <scope>NUCLEOTIDE SEQUENCE</scope>
    <source>
        <tissue evidence="1">Shoot tissue taken approximately 20 cm above the soil surface</tissue>
    </source>
</reference>
<sequence length="59" mass="6951">MHQHVTTINFINISIILSQSNNYDVTQRTSGTHIHEGWQFELIYSMQKKPNHTTRARPE</sequence>
<organism evidence="1">
    <name type="scientific">Arundo donax</name>
    <name type="common">Giant reed</name>
    <name type="synonym">Donax arundinaceus</name>
    <dbReference type="NCBI Taxonomy" id="35708"/>
    <lineage>
        <taxon>Eukaryota</taxon>
        <taxon>Viridiplantae</taxon>
        <taxon>Streptophyta</taxon>
        <taxon>Embryophyta</taxon>
        <taxon>Tracheophyta</taxon>
        <taxon>Spermatophyta</taxon>
        <taxon>Magnoliopsida</taxon>
        <taxon>Liliopsida</taxon>
        <taxon>Poales</taxon>
        <taxon>Poaceae</taxon>
        <taxon>PACMAD clade</taxon>
        <taxon>Arundinoideae</taxon>
        <taxon>Arundineae</taxon>
        <taxon>Arundo</taxon>
    </lineage>
</organism>
<dbReference type="AlphaFoldDB" id="A0A0A9HTD5"/>
<accession>A0A0A9HTD5</accession>
<protein>
    <submittedName>
        <fullName evidence="1">Uncharacterized protein</fullName>
    </submittedName>
</protein>
<evidence type="ECO:0000313" key="1">
    <source>
        <dbReference type="EMBL" id="JAE36158.1"/>
    </source>
</evidence>